<evidence type="ECO:0000256" key="8">
    <source>
        <dbReference type="SAM" id="SignalP"/>
    </source>
</evidence>
<dbReference type="GO" id="GO:0006032">
    <property type="term" value="P:chitin catabolic process"/>
    <property type="evidence" value="ECO:0007669"/>
    <property type="project" value="UniProtKB-ARBA"/>
</dbReference>
<feature type="region of interest" description="Disordered" evidence="7">
    <location>
        <begin position="394"/>
        <end position="427"/>
    </location>
</feature>
<dbReference type="GO" id="GO:0005576">
    <property type="term" value="C:extracellular region"/>
    <property type="evidence" value="ECO:0007669"/>
    <property type="project" value="InterPro"/>
</dbReference>
<keyword evidence="8" id="KW-0732">Signal</keyword>
<dbReference type="InterPro" id="IPR017853">
    <property type="entry name" value="GH"/>
</dbReference>
<evidence type="ECO:0000256" key="4">
    <source>
        <dbReference type="ARBA" id="ARBA00023157"/>
    </source>
</evidence>
<feature type="compositionally biased region" description="Polar residues" evidence="7">
    <location>
        <begin position="394"/>
        <end position="411"/>
    </location>
</feature>
<dbReference type="InterPro" id="IPR029070">
    <property type="entry name" value="Chitinase_insertion_sf"/>
</dbReference>
<evidence type="ECO:0000256" key="7">
    <source>
        <dbReference type="SAM" id="MobiDB-lite"/>
    </source>
</evidence>
<dbReference type="SUPFAM" id="SSF57625">
    <property type="entry name" value="Invertebrate chitin-binding proteins"/>
    <property type="match status" value="1"/>
</dbReference>
<dbReference type="Gene3D" id="3.10.50.10">
    <property type="match status" value="1"/>
</dbReference>
<sequence length="497" mass="55212">MKLFPLLSLLTLAFSLTEGAIVCYYGSWAVYRQGDGKFDVEDIDPTICTHIIFGFAGVDSSTYRIKVLDPYNELCENWGKCAFDRFTNLKSKNVYLKALLAVGGWNEGSAKYSTMAADPAKRQAFTESSIEMLKAHNFDGLDLDWEYPTLRGGNPEDYVNFVTLLSELKVALQAEGLLLTVAVAAGKPTADAAYDIPGMVPHVDLINVMSYDFHGAWDPYTHHQSPLYAHPLDTGENLYFNLDYAVNYWLSRGAPKEKLVPGIPLFGRCWGLDSDTETGYYAPASRPGNPGPYTNSPGFWGYNEICEAQMSQSWTVVNDPAMHEPYTYYLPNGRLWCSYEDVNSVAIKAQYARDLGLAGCMVWSVETDDFKAKCHTRTFELINTIVEVFSGGTFTKPPTSPPGSTVTQDPDATTPVYTPRPTPPPSTHCSVPGINPDEQDCTHYYICSEDVDGQYIEYEQVCPPDTLFNPVAKICDWPDSVCHLEGNHCPNDCPSFL</sequence>
<accession>A0AAN8X9H4</accession>
<proteinExistence type="inferred from homology"/>
<keyword evidence="3 6" id="KW-0378">Hydrolase</keyword>
<evidence type="ECO:0000259" key="9">
    <source>
        <dbReference type="PROSITE" id="PS50940"/>
    </source>
</evidence>
<dbReference type="AlphaFoldDB" id="A0AAN8X9H4"/>
<dbReference type="EC" id="3.2.1.14" evidence="11"/>
<dbReference type="PROSITE" id="PS50940">
    <property type="entry name" value="CHIT_BIND_II"/>
    <property type="match status" value="1"/>
</dbReference>
<dbReference type="EMBL" id="JAXCGZ010005981">
    <property type="protein sequence ID" value="KAK7080340.1"/>
    <property type="molecule type" value="Genomic_DNA"/>
</dbReference>
<dbReference type="InterPro" id="IPR001579">
    <property type="entry name" value="Glyco_hydro_18_chit_AS"/>
</dbReference>
<dbReference type="Proteomes" id="UP001381693">
    <property type="component" value="Unassembled WGS sequence"/>
</dbReference>
<dbReference type="PANTHER" id="PTHR11177:SF360">
    <property type="entry name" value="CHITINASE 4-RELATED"/>
    <property type="match status" value="1"/>
</dbReference>
<reference evidence="11 12" key="1">
    <citation type="submission" date="2023-11" db="EMBL/GenBank/DDBJ databases">
        <title>Halocaridina rubra genome assembly.</title>
        <authorList>
            <person name="Smith C."/>
        </authorList>
    </citation>
    <scope>NUCLEOTIDE SEQUENCE [LARGE SCALE GENOMIC DNA]</scope>
    <source>
        <strain evidence="11">EP-1</strain>
        <tissue evidence="11">Whole</tissue>
    </source>
</reference>
<dbReference type="PROSITE" id="PS01095">
    <property type="entry name" value="GH18_1"/>
    <property type="match status" value="1"/>
</dbReference>
<dbReference type="Pfam" id="PF00704">
    <property type="entry name" value="Glyco_hydro_18"/>
    <property type="match status" value="1"/>
</dbReference>
<dbReference type="FunFam" id="3.10.50.10:FF:000008">
    <property type="entry name" value="Chitinase 11"/>
    <property type="match status" value="1"/>
</dbReference>
<protein>
    <submittedName>
        <fullName evidence="11">Cht9p</fullName>
        <ecNumber evidence="11">3.2.1.14</ecNumber>
    </submittedName>
</protein>
<feature type="domain" description="GH18" evidence="10">
    <location>
        <begin position="19"/>
        <end position="392"/>
    </location>
</feature>
<feature type="chain" id="PRO_5042997823" evidence="8">
    <location>
        <begin position="20"/>
        <end position="497"/>
    </location>
</feature>
<dbReference type="SMART" id="SM00494">
    <property type="entry name" value="ChtBD2"/>
    <property type="match status" value="1"/>
</dbReference>
<evidence type="ECO:0000256" key="5">
    <source>
        <dbReference type="ARBA" id="ARBA00023295"/>
    </source>
</evidence>
<keyword evidence="2" id="KW-0147">Chitin-binding</keyword>
<evidence type="ECO:0000259" key="10">
    <source>
        <dbReference type="PROSITE" id="PS51910"/>
    </source>
</evidence>
<gene>
    <name evidence="11" type="primary">Cht9_5</name>
    <name evidence="11" type="ORF">SK128_025221</name>
</gene>
<evidence type="ECO:0000256" key="1">
    <source>
        <dbReference type="ARBA" id="ARBA00009121"/>
    </source>
</evidence>
<feature type="signal peptide" evidence="8">
    <location>
        <begin position="1"/>
        <end position="19"/>
    </location>
</feature>
<organism evidence="11 12">
    <name type="scientific">Halocaridina rubra</name>
    <name type="common">Hawaiian red shrimp</name>
    <dbReference type="NCBI Taxonomy" id="373956"/>
    <lineage>
        <taxon>Eukaryota</taxon>
        <taxon>Metazoa</taxon>
        <taxon>Ecdysozoa</taxon>
        <taxon>Arthropoda</taxon>
        <taxon>Crustacea</taxon>
        <taxon>Multicrustacea</taxon>
        <taxon>Malacostraca</taxon>
        <taxon>Eumalacostraca</taxon>
        <taxon>Eucarida</taxon>
        <taxon>Decapoda</taxon>
        <taxon>Pleocyemata</taxon>
        <taxon>Caridea</taxon>
        <taxon>Atyoidea</taxon>
        <taxon>Atyidae</taxon>
        <taxon>Halocaridina</taxon>
    </lineage>
</organism>
<dbReference type="InterPro" id="IPR036508">
    <property type="entry name" value="Chitin-bd_dom_sf"/>
</dbReference>
<dbReference type="InterPro" id="IPR001223">
    <property type="entry name" value="Glyco_hydro18_cat"/>
</dbReference>
<keyword evidence="5 6" id="KW-0326">Glycosidase</keyword>
<dbReference type="SUPFAM" id="SSF51445">
    <property type="entry name" value="(Trans)glycosidases"/>
    <property type="match status" value="1"/>
</dbReference>
<evidence type="ECO:0000313" key="11">
    <source>
        <dbReference type="EMBL" id="KAK7080340.1"/>
    </source>
</evidence>
<comment type="caution">
    <text evidence="11">The sequence shown here is derived from an EMBL/GenBank/DDBJ whole genome shotgun (WGS) entry which is preliminary data.</text>
</comment>
<evidence type="ECO:0000256" key="2">
    <source>
        <dbReference type="ARBA" id="ARBA00022669"/>
    </source>
</evidence>
<name>A0AAN8X9H4_HALRR</name>
<evidence type="ECO:0000256" key="6">
    <source>
        <dbReference type="RuleBase" id="RU000489"/>
    </source>
</evidence>
<dbReference type="PROSITE" id="PS51910">
    <property type="entry name" value="GH18_2"/>
    <property type="match status" value="1"/>
</dbReference>
<dbReference type="Gene3D" id="2.170.140.10">
    <property type="entry name" value="Chitin binding domain"/>
    <property type="match status" value="1"/>
</dbReference>
<dbReference type="GO" id="GO:0008843">
    <property type="term" value="F:endochitinase activity"/>
    <property type="evidence" value="ECO:0007669"/>
    <property type="project" value="UniProtKB-EC"/>
</dbReference>
<dbReference type="GO" id="GO:0008061">
    <property type="term" value="F:chitin binding"/>
    <property type="evidence" value="ECO:0007669"/>
    <property type="project" value="UniProtKB-KW"/>
</dbReference>
<dbReference type="SUPFAM" id="SSF54556">
    <property type="entry name" value="Chitinase insertion domain"/>
    <property type="match status" value="1"/>
</dbReference>
<dbReference type="InterPro" id="IPR002557">
    <property type="entry name" value="Chitin-bd_dom"/>
</dbReference>
<dbReference type="Gene3D" id="3.20.20.80">
    <property type="entry name" value="Glycosidases"/>
    <property type="match status" value="1"/>
</dbReference>
<dbReference type="CDD" id="cd02872">
    <property type="entry name" value="GH18_chitolectin_chitotriosidase"/>
    <property type="match status" value="1"/>
</dbReference>
<dbReference type="PANTHER" id="PTHR11177">
    <property type="entry name" value="CHITINASE"/>
    <property type="match status" value="1"/>
</dbReference>
<dbReference type="InterPro" id="IPR050314">
    <property type="entry name" value="Glycosyl_Hydrlase_18"/>
</dbReference>
<keyword evidence="4" id="KW-1015">Disulfide bond</keyword>
<dbReference type="GO" id="GO:0005975">
    <property type="term" value="P:carbohydrate metabolic process"/>
    <property type="evidence" value="ECO:0007669"/>
    <property type="project" value="InterPro"/>
</dbReference>
<comment type="similarity">
    <text evidence="1">Belongs to the glycosyl hydrolase 18 family. Chitinase class II subfamily.</text>
</comment>
<evidence type="ECO:0000313" key="12">
    <source>
        <dbReference type="Proteomes" id="UP001381693"/>
    </source>
</evidence>
<dbReference type="Pfam" id="PF01607">
    <property type="entry name" value="CBM_14"/>
    <property type="match status" value="1"/>
</dbReference>
<evidence type="ECO:0000256" key="3">
    <source>
        <dbReference type="ARBA" id="ARBA00022801"/>
    </source>
</evidence>
<feature type="domain" description="Chitin-binding type-2" evidence="9">
    <location>
        <begin position="426"/>
        <end position="484"/>
    </location>
</feature>
<dbReference type="InterPro" id="IPR011583">
    <property type="entry name" value="Chitinase_II/V-like_cat"/>
</dbReference>
<dbReference type="SMART" id="SM00636">
    <property type="entry name" value="Glyco_18"/>
    <property type="match status" value="1"/>
</dbReference>
<keyword evidence="12" id="KW-1185">Reference proteome</keyword>